<evidence type="ECO:0000313" key="1">
    <source>
        <dbReference type="EMBL" id="KAF9691165.1"/>
    </source>
</evidence>
<name>A0A8H7MDU4_9PLEO</name>
<dbReference type="AlphaFoldDB" id="A0A8H7MDU4"/>
<gene>
    <name evidence="1" type="ORF">EKO04_010604</name>
</gene>
<reference evidence="1" key="2">
    <citation type="submission" date="2020-09" db="EMBL/GenBank/DDBJ databases">
        <title>Reference genome assembly for Australian Ascochyta lentis isolate Al4.</title>
        <authorList>
            <person name="Lee R.C."/>
            <person name="Farfan-Caceres L.M."/>
            <person name="Debler J.W."/>
            <person name="Williams A.H."/>
            <person name="Henares B.M."/>
        </authorList>
    </citation>
    <scope>NUCLEOTIDE SEQUENCE</scope>
    <source>
        <strain evidence="1">Al4</strain>
    </source>
</reference>
<proteinExistence type="predicted"/>
<dbReference type="OrthoDB" id="3788568at2759"/>
<dbReference type="Proteomes" id="UP000651452">
    <property type="component" value="Unassembled WGS sequence"/>
</dbReference>
<dbReference type="EMBL" id="RZGK01000021">
    <property type="protein sequence ID" value="KAF9691165.1"/>
    <property type="molecule type" value="Genomic_DNA"/>
</dbReference>
<sequence length="277" mass="31396">MSRHSTADNVSTLISNLRINKVDDEQAELSNDTQKASSAGTANGTVVALQFRSILWQGRSPLLNLPGELRLQVCSHMALSPVTLDWTGAFFSCRQLHHDMVQQLPPVTEMEECLQHIVATQPESSDVLPCELIPGLPHPLFSWVRHVALKLYVPNGWKPMMPRLYALHLDNLQILLVSDKDARHTSRSIPLPYGDLKTLRPPYLWNHKAKITMNCKKITLILYELAKADGARAKETSYNLTLPGTEIVYLFTIVQNKEEKQIQRSYTFNSRFKLPVM</sequence>
<keyword evidence="2" id="KW-1185">Reference proteome</keyword>
<comment type="caution">
    <text evidence="1">The sequence shown here is derived from an EMBL/GenBank/DDBJ whole genome shotgun (WGS) entry which is preliminary data.</text>
</comment>
<organism evidence="1 2">
    <name type="scientific">Ascochyta lentis</name>
    <dbReference type="NCBI Taxonomy" id="205686"/>
    <lineage>
        <taxon>Eukaryota</taxon>
        <taxon>Fungi</taxon>
        <taxon>Dikarya</taxon>
        <taxon>Ascomycota</taxon>
        <taxon>Pezizomycotina</taxon>
        <taxon>Dothideomycetes</taxon>
        <taxon>Pleosporomycetidae</taxon>
        <taxon>Pleosporales</taxon>
        <taxon>Pleosporineae</taxon>
        <taxon>Didymellaceae</taxon>
        <taxon>Ascochyta</taxon>
    </lineage>
</organism>
<reference evidence="1" key="1">
    <citation type="submission" date="2018-12" db="EMBL/GenBank/DDBJ databases">
        <authorList>
            <person name="Syme R.A."/>
            <person name="Farfan-Caceres L."/>
            <person name="Lichtenzveig J."/>
        </authorList>
    </citation>
    <scope>NUCLEOTIDE SEQUENCE</scope>
    <source>
        <strain evidence="1">Al4</strain>
    </source>
</reference>
<protein>
    <submittedName>
        <fullName evidence="1">Uncharacterized protein</fullName>
    </submittedName>
</protein>
<evidence type="ECO:0000313" key="2">
    <source>
        <dbReference type="Proteomes" id="UP000651452"/>
    </source>
</evidence>
<accession>A0A8H7MDU4</accession>